<evidence type="ECO:0000259" key="2">
    <source>
        <dbReference type="Pfam" id="PF13472"/>
    </source>
</evidence>
<dbReference type="OrthoDB" id="1933804at2"/>
<gene>
    <name evidence="3" type="ORF">OXPF_39280</name>
</gene>
<dbReference type="STRING" id="36849.OXPF_39280"/>
<dbReference type="PANTHER" id="PTHR30383">
    <property type="entry name" value="THIOESTERASE 1/PROTEASE 1/LYSOPHOSPHOLIPASE L1"/>
    <property type="match status" value="1"/>
</dbReference>
<dbReference type="InterPro" id="IPR051532">
    <property type="entry name" value="Ester_Hydrolysis_Enzymes"/>
</dbReference>
<comment type="caution">
    <text evidence="3">The sequence shown here is derived from an EMBL/GenBank/DDBJ whole genome shotgun (WGS) entry which is preliminary data.</text>
</comment>
<evidence type="ECO:0000313" key="3">
    <source>
        <dbReference type="EMBL" id="KPU42149.1"/>
    </source>
</evidence>
<organism evidence="3 4">
    <name type="scientific">Oxobacter pfennigii</name>
    <dbReference type="NCBI Taxonomy" id="36849"/>
    <lineage>
        <taxon>Bacteria</taxon>
        <taxon>Bacillati</taxon>
        <taxon>Bacillota</taxon>
        <taxon>Clostridia</taxon>
        <taxon>Eubacteriales</taxon>
        <taxon>Clostridiaceae</taxon>
        <taxon>Oxobacter</taxon>
    </lineage>
</organism>
<dbReference type="GO" id="GO:0004622">
    <property type="term" value="F:phosphatidylcholine lysophospholipase activity"/>
    <property type="evidence" value="ECO:0007669"/>
    <property type="project" value="TreeGrafter"/>
</dbReference>
<dbReference type="EMBL" id="LKET01000068">
    <property type="protein sequence ID" value="KPU42149.1"/>
    <property type="molecule type" value="Genomic_DNA"/>
</dbReference>
<reference evidence="3 4" key="1">
    <citation type="submission" date="2015-09" db="EMBL/GenBank/DDBJ databases">
        <title>Genome sequence of Oxobacter pfennigii DSM 3222.</title>
        <authorList>
            <person name="Poehlein A."/>
            <person name="Bengelsdorf F.R."/>
            <person name="Schiel-Bengelsdorf B."/>
            <person name="Duerre P."/>
            <person name="Daniel R."/>
        </authorList>
    </citation>
    <scope>NUCLEOTIDE SEQUENCE [LARGE SCALE GENOMIC DNA]</scope>
    <source>
        <strain evidence="3 4">DSM 3222</strain>
    </source>
</reference>
<keyword evidence="4" id="KW-1185">Reference proteome</keyword>
<dbReference type="SUPFAM" id="SSF52266">
    <property type="entry name" value="SGNH hydrolase"/>
    <property type="match status" value="1"/>
</dbReference>
<feature type="coiled-coil region" evidence="1">
    <location>
        <begin position="30"/>
        <end position="57"/>
    </location>
</feature>
<evidence type="ECO:0000313" key="4">
    <source>
        <dbReference type="Proteomes" id="UP000050326"/>
    </source>
</evidence>
<keyword evidence="1" id="KW-0175">Coiled coil</keyword>
<dbReference type="InterPro" id="IPR013830">
    <property type="entry name" value="SGNH_hydro"/>
</dbReference>
<dbReference type="Gene3D" id="3.40.50.1110">
    <property type="entry name" value="SGNH hydrolase"/>
    <property type="match status" value="1"/>
</dbReference>
<sequence length="798" mass="87971">MPSANKTTFLNLNDWAASDTPVYSDFKSDNQKIDAKMQVHENTLEEHTTQLADTTAQLSLLDDVKADKTDVNSLATAKADITYVNTQVASVASGSPKGTYADVSALTAAIPAGDTNIYITLDNGNWNYWNGSAWTGGGIYQSSGLPDESIERIKLARGSVTDSAINSSNPGKNLFDKDKVTYGYYISYTTGLPVVEAPSFPSCYSDFIVVEPETAYSQNYNHQMAFYNAAKTFIVGYNTQNFTSPSGAYYARVSCRNDRINTNQFEKGTVSTDYESYGYSIEKLRVVNDNILEKNVSADKMSFVLPEVIVGKNLFDKSKAIHGYYVNYLNGKLVAENPMYPTSVSDYTKINESTQYVLSNTAQVAFYDKDLKYISGVNKGTNPFMSPSGAVWARYNMDADQINTQQLEVGDTATRYEPYQIRIKSLNRRTDFNPNTIVLLGDSITADNNDALTDHGFFSWANIFLGQRFKVVKYAGVPGETSTEIYDRIENDVLPYNPAYCMILAGANDLRQAELSAEEIIANLKLIYNTLSDSGINIITSTLVADSTLNAPEIQKRYEVNEWIRNYCQQENIFLVDLPRRITDPNTGLPLANTTRDGEIHFSAKGAFLAGKELANKIGGFIKPLDMFTFDNADPSILNDNPTMLGDNGGMATGYLKTGGSATASKVTRTDEIGGEWQQLVSEASDTTVSFTSDYITVSPGDILTAQVEVAINTVESLKKVELYLSYYNSSNVYQSLYRTMAHNDAYPNIDIGNWSGVLKTNASAVPEGVAKLKIKVDINFVGTARIGRVELRKVNSY</sequence>
<dbReference type="Pfam" id="PF13472">
    <property type="entry name" value="Lipase_GDSL_2"/>
    <property type="match status" value="1"/>
</dbReference>
<dbReference type="RefSeq" id="WP_054876890.1">
    <property type="nucleotide sequence ID" value="NZ_LKET01000068.1"/>
</dbReference>
<dbReference type="PANTHER" id="PTHR30383:SF5">
    <property type="entry name" value="SGNH HYDROLASE-TYPE ESTERASE DOMAIN-CONTAINING PROTEIN"/>
    <property type="match status" value="1"/>
</dbReference>
<name>A0A0P8YRF2_9CLOT</name>
<feature type="domain" description="SGNH hydrolase-type esterase" evidence="2">
    <location>
        <begin position="439"/>
        <end position="606"/>
    </location>
</feature>
<proteinExistence type="predicted"/>
<evidence type="ECO:0000256" key="1">
    <source>
        <dbReference type="SAM" id="Coils"/>
    </source>
</evidence>
<accession>A0A0P8YRF2</accession>
<dbReference type="Proteomes" id="UP000050326">
    <property type="component" value="Unassembled WGS sequence"/>
</dbReference>
<dbReference type="InterPro" id="IPR036514">
    <property type="entry name" value="SGNH_hydro_sf"/>
</dbReference>
<protein>
    <recommendedName>
        <fullName evidence="2">SGNH hydrolase-type esterase domain-containing protein</fullName>
    </recommendedName>
</protein>
<dbReference type="AlphaFoldDB" id="A0A0P8YRF2"/>